<dbReference type="AlphaFoldDB" id="A0A9W7ZFR1"/>
<feature type="compositionally biased region" description="Low complexity" evidence="1">
    <location>
        <begin position="19"/>
        <end position="48"/>
    </location>
</feature>
<evidence type="ECO:0000313" key="3">
    <source>
        <dbReference type="Proteomes" id="UP001150569"/>
    </source>
</evidence>
<name>A0A9W7ZFR1_9FUNG</name>
<evidence type="ECO:0000256" key="1">
    <source>
        <dbReference type="SAM" id="MobiDB-lite"/>
    </source>
</evidence>
<feature type="compositionally biased region" description="Low complexity" evidence="1">
    <location>
        <begin position="115"/>
        <end position="148"/>
    </location>
</feature>
<dbReference type="EMBL" id="JANBPT010001678">
    <property type="protein sequence ID" value="KAJ1905857.1"/>
    <property type="molecule type" value="Genomic_DNA"/>
</dbReference>
<feature type="region of interest" description="Disordered" evidence="1">
    <location>
        <begin position="18"/>
        <end position="48"/>
    </location>
</feature>
<organism evidence="2 3">
    <name type="scientific">Tieghemiomyces parasiticus</name>
    <dbReference type="NCBI Taxonomy" id="78921"/>
    <lineage>
        <taxon>Eukaryota</taxon>
        <taxon>Fungi</taxon>
        <taxon>Fungi incertae sedis</taxon>
        <taxon>Zoopagomycota</taxon>
        <taxon>Kickxellomycotina</taxon>
        <taxon>Dimargaritomycetes</taxon>
        <taxon>Dimargaritales</taxon>
        <taxon>Dimargaritaceae</taxon>
        <taxon>Tieghemiomyces</taxon>
    </lineage>
</organism>
<keyword evidence="3" id="KW-1185">Reference proteome</keyword>
<feature type="region of interest" description="Disordered" evidence="1">
    <location>
        <begin position="115"/>
        <end position="172"/>
    </location>
</feature>
<reference evidence="2" key="1">
    <citation type="submission" date="2022-07" db="EMBL/GenBank/DDBJ databases">
        <title>Phylogenomic reconstructions and comparative analyses of Kickxellomycotina fungi.</title>
        <authorList>
            <person name="Reynolds N.K."/>
            <person name="Stajich J.E."/>
            <person name="Barry K."/>
            <person name="Grigoriev I.V."/>
            <person name="Crous P."/>
            <person name="Smith M.E."/>
        </authorList>
    </citation>
    <scope>NUCLEOTIDE SEQUENCE</scope>
    <source>
        <strain evidence="2">RSA 861</strain>
    </source>
</reference>
<feature type="compositionally biased region" description="Low complexity" evidence="1">
    <location>
        <begin position="362"/>
        <end position="378"/>
    </location>
</feature>
<feature type="non-terminal residue" evidence="2">
    <location>
        <position position="1"/>
    </location>
</feature>
<protein>
    <submittedName>
        <fullName evidence="2">Uncharacterized protein</fullName>
    </submittedName>
</protein>
<comment type="caution">
    <text evidence="2">The sequence shown here is derived from an EMBL/GenBank/DDBJ whole genome shotgun (WGS) entry which is preliminary data.</text>
</comment>
<evidence type="ECO:0000313" key="2">
    <source>
        <dbReference type="EMBL" id="KAJ1905857.1"/>
    </source>
</evidence>
<feature type="region of interest" description="Disordered" evidence="1">
    <location>
        <begin position="405"/>
        <end position="426"/>
    </location>
</feature>
<proteinExistence type="predicted"/>
<feature type="region of interest" description="Disordered" evidence="1">
    <location>
        <begin position="64"/>
        <end position="85"/>
    </location>
</feature>
<dbReference type="OrthoDB" id="5599800at2759"/>
<dbReference type="Proteomes" id="UP001150569">
    <property type="component" value="Unassembled WGS sequence"/>
</dbReference>
<feature type="compositionally biased region" description="Low complexity" evidence="1">
    <location>
        <begin position="405"/>
        <end position="418"/>
    </location>
</feature>
<feature type="compositionally biased region" description="Polar residues" evidence="1">
    <location>
        <begin position="76"/>
        <end position="85"/>
    </location>
</feature>
<gene>
    <name evidence="2" type="ORF">IWQ60_012191</name>
</gene>
<feature type="region of interest" description="Disordered" evidence="1">
    <location>
        <begin position="349"/>
        <end position="378"/>
    </location>
</feature>
<accession>A0A9W7ZFR1</accession>
<feature type="compositionally biased region" description="Pro residues" evidence="1">
    <location>
        <begin position="149"/>
        <end position="161"/>
    </location>
</feature>
<sequence length="426" mass="45816">FTEGKAALVGIHGCTLHALQQSQPQPQQSQPQPQSQSQPQDLQPQPQLQQTLVQSTLQPLSKRFTLKEPSRKRTRNNQGQSYTPGLQAQVQAQAKVIEGLTKQIATLTTLVKALQSPQEPSTTTQQPYSLQLQPSASLQPSPSLQLSPSPSPQPQPSPSPSPQQSSPHPSYADIISKRGIKDKVKALEALCSLRPTYKGKVTTKPEFAYVQGIGCQPVGKLCEALKVLRFNTSKILNVAFIGNATAEFLLSPDYVRGFKKAISEVDRRDGWKVLPAFDALKAADPKAPADLKKRVQEAAINRVYQTIKSTTYPEVAQAFKDKLVHAGIPLPETLVEKAAVPIPQALASSGAGAMDEDNTSNTTTTVSPFSASPFSTSPFSNSSILKQIYTPAFLTSPSELQVHPSLQSSLSFSNSAPAPGSPSPVQ</sequence>